<dbReference type="AlphaFoldDB" id="A0A150SAT6"/>
<dbReference type="Proteomes" id="UP000075635">
    <property type="component" value="Unassembled WGS sequence"/>
</dbReference>
<gene>
    <name evidence="3" type="ORF">BE17_21985</name>
</gene>
<proteinExistence type="inferred from homology"/>
<evidence type="ECO:0000313" key="4">
    <source>
        <dbReference type="Proteomes" id="UP000075635"/>
    </source>
</evidence>
<feature type="domain" description="Activator of Hsp90 ATPase homologue 1/2-like C-terminal" evidence="2">
    <location>
        <begin position="29"/>
        <end position="161"/>
    </location>
</feature>
<reference evidence="3 4" key="1">
    <citation type="submission" date="2014-02" db="EMBL/GenBank/DDBJ databases">
        <title>The small core and large imbalanced accessory genome model reveals a collaborative survival strategy of Sorangium cellulosum strains in nature.</title>
        <authorList>
            <person name="Han K."/>
            <person name="Peng R."/>
            <person name="Blom J."/>
            <person name="Li Y.-Z."/>
        </authorList>
    </citation>
    <scope>NUCLEOTIDE SEQUENCE [LARGE SCALE GENOMIC DNA]</scope>
    <source>
        <strain evidence="3 4">So0011-07</strain>
    </source>
</reference>
<dbReference type="Gene3D" id="3.30.530.20">
    <property type="match status" value="1"/>
</dbReference>
<evidence type="ECO:0000313" key="3">
    <source>
        <dbReference type="EMBL" id="KYF89531.1"/>
    </source>
</evidence>
<organism evidence="3 4">
    <name type="scientific">Sorangium cellulosum</name>
    <name type="common">Polyangium cellulosum</name>
    <dbReference type="NCBI Taxonomy" id="56"/>
    <lineage>
        <taxon>Bacteria</taxon>
        <taxon>Pseudomonadati</taxon>
        <taxon>Myxococcota</taxon>
        <taxon>Polyangia</taxon>
        <taxon>Polyangiales</taxon>
        <taxon>Polyangiaceae</taxon>
        <taxon>Sorangium</taxon>
    </lineage>
</organism>
<comment type="caution">
    <text evidence="3">The sequence shown here is derived from an EMBL/GenBank/DDBJ whole genome shotgun (WGS) entry which is preliminary data.</text>
</comment>
<evidence type="ECO:0000259" key="2">
    <source>
        <dbReference type="Pfam" id="PF08327"/>
    </source>
</evidence>
<dbReference type="InterPro" id="IPR013538">
    <property type="entry name" value="ASHA1/2-like_C"/>
</dbReference>
<comment type="similarity">
    <text evidence="1">Belongs to the AHA1 family.</text>
</comment>
<dbReference type="EMBL" id="JEMB01001214">
    <property type="protein sequence ID" value="KYF89531.1"/>
    <property type="molecule type" value="Genomic_DNA"/>
</dbReference>
<dbReference type="Pfam" id="PF08327">
    <property type="entry name" value="AHSA1"/>
    <property type="match status" value="1"/>
</dbReference>
<dbReference type="CDD" id="cd07826">
    <property type="entry name" value="SRPBCC_CalC_Aha1-like_9"/>
    <property type="match status" value="1"/>
</dbReference>
<dbReference type="SUPFAM" id="SSF55961">
    <property type="entry name" value="Bet v1-like"/>
    <property type="match status" value="1"/>
</dbReference>
<dbReference type="InterPro" id="IPR023393">
    <property type="entry name" value="START-like_dom_sf"/>
</dbReference>
<protein>
    <submittedName>
        <fullName evidence="3">ATPase</fullName>
    </submittedName>
</protein>
<evidence type="ECO:0000256" key="1">
    <source>
        <dbReference type="ARBA" id="ARBA00006817"/>
    </source>
</evidence>
<accession>A0A150SAT6</accession>
<sequence>MVVGSAANRDSFKVTTPSEREICMTRLFNAPRQLVFDVMTKPEHVKRWWGCLGEGYSVPVCEIDLRQGGKWRFVNRHPQGEAAFHGEYKEITPPSRLVFTEIFEDYPDTVSVVTTVLTDEGGKTRMTATVRYPSLEVRDIVMGTGMANGAGLSYDRLEDLVAQLQRS</sequence>
<name>A0A150SAT6_SORCE</name>